<reference evidence="2 3" key="1">
    <citation type="journal article" date="2011" name="Science">
        <title>The ecoresponsive genome of Daphnia pulex.</title>
        <authorList>
            <person name="Colbourne J.K."/>
            <person name="Pfrender M.E."/>
            <person name="Gilbert D."/>
            <person name="Thomas W.K."/>
            <person name="Tucker A."/>
            <person name="Oakley T.H."/>
            <person name="Tokishita S."/>
            <person name="Aerts A."/>
            <person name="Arnold G.J."/>
            <person name="Basu M.K."/>
            <person name="Bauer D.J."/>
            <person name="Caceres C.E."/>
            <person name="Carmel L."/>
            <person name="Casola C."/>
            <person name="Choi J.H."/>
            <person name="Detter J.C."/>
            <person name="Dong Q."/>
            <person name="Dusheyko S."/>
            <person name="Eads B.D."/>
            <person name="Frohlich T."/>
            <person name="Geiler-Samerotte K.A."/>
            <person name="Gerlach D."/>
            <person name="Hatcher P."/>
            <person name="Jogdeo S."/>
            <person name="Krijgsveld J."/>
            <person name="Kriventseva E.V."/>
            <person name="Kultz D."/>
            <person name="Laforsch C."/>
            <person name="Lindquist E."/>
            <person name="Lopez J."/>
            <person name="Manak J.R."/>
            <person name="Muller J."/>
            <person name="Pangilinan J."/>
            <person name="Patwardhan R.P."/>
            <person name="Pitluck S."/>
            <person name="Pritham E.J."/>
            <person name="Rechtsteiner A."/>
            <person name="Rho M."/>
            <person name="Rogozin I.B."/>
            <person name="Sakarya O."/>
            <person name="Salamov A."/>
            <person name="Schaack S."/>
            <person name="Shapiro H."/>
            <person name="Shiga Y."/>
            <person name="Skalitzky C."/>
            <person name="Smith Z."/>
            <person name="Souvorov A."/>
            <person name="Sung W."/>
            <person name="Tang Z."/>
            <person name="Tsuchiya D."/>
            <person name="Tu H."/>
            <person name="Vos H."/>
            <person name="Wang M."/>
            <person name="Wolf Y.I."/>
            <person name="Yamagata H."/>
            <person name="Yamada T."/>
            <person name="Ye Y."/>
            <person name="Shaw J.R."/>
            <person name="Andrews J."/>
            <person name="Crease T.J."/>
            <person name="Tang H."/>
            <person name="Lucas S.M."/>
            <person name="Robertson H.M."/>
            <person name="Bork P."/>
            <person name="Koonin E.V."/>
            <person name="Zdobnov E.M."/>
            <person name="Grigoriev I.V."/>
            <person name="Lynch M."/>
            <person name="Boore J.L."/>
        </authorList>
    </citation>
    <scope>NUCLEOTIDE SEQUENCE [LARGE SCALE GENOMIC DNA]</scope>
</reference>
<gene>
    <name evidence="2" type="ORF">DAPPUDRAFT_279473</name>
</gene>
<dbReference type="InParanoid" id="E9I7F2"/>
<protein>
    <submittedName>
        <fullName evidence="2">Uncharacterized protein</fullName>
    </submittedName>
</protein>
<keyword evidence="3" id="KW-1185">Reference proteome</keyword>
<feature type="non-terminal residue" evidence="2">
    <location>
        <position position="314"/>
    </location>
</feature>
<evidence type="ECO:0000313" key="2">
    <source>
        <dbReference type="EMBL" id="EFX60078.1"/>
    </source>
</evidence>
<dbReference type="HOGENOM" id="CLU_887302_0_0_1"/>
<accession>E9I7F2</accession>
<feature type="non-terminal residue" evidence="2">
    <location>
        <position position="1"/>
    </location>
</feature>
<proteinExistence type="predicted"/>
<organism evidence="2 3">
    <name type="scientific">Daphnia pulex</name>
    <name type="common">Water flea</name>
    <dbReference type="NCBI Taxonomy" id="6669"/>
    <lineage>
        <taxon>Eukaryota</taxon>
        <taxon>Metazoa</taxon>
        <taxon>Ecdysozoa</taxon>
        <taxon>Arthropoda</taxon>
        <taxon>Crustacea</taxon>
        <taxon>Branchiopoda</taxon>
        <taxon>Diplostraca</taxon>
        <taxon>Cladocera</taxon>
        <taxon>Anomopoda</taxon>
        <taxon>Daphniidae</taxon>
        <taxon>Daphnia</taxon>
    </lineage>
</organism>
<evidence type="ECO:0000313" key="3">
    <source>
        <dbReference type="Proteomes" id="UP000000305"/>
    </source>
</evidence>
<sequence>HYAPRCVFLEHTIPAGSNDQPEMHYGRDELQQMVDWANYRIRNSDTFSVISDGHTPSNAELATGRTMPDVLGYSGPYYLGQLGDVNPRWAIYAEEWVHRADVPRFEKRQRRSPEVWVMEPIERRTMDPIAALGAETPRLDCGMNPYSRAGDGQLVMSYSAMTFGTSPSDESQTSIPRGPQIPRTVLFPVPESSGTHQPSGESTMPLSFPDSQSLNAGGFDLRTLQQAVMQTVTALLPSILQTVHQQLTEQDEAESTVVDDVLDSDDDFTPTTSQEATDSDEIPDEELRQQYSAMSDDCQKAFRSGWKRGIAVSH</sequence>
<name>E9I7F2_DAPPU</name>
<dbReference type="EMBL" id="GL737184">
    <property type="protein sequence ID" value="EFX60078.1"/>
    <property type="molecule type" value="Genomic_DNA"/>
</dbReference>
<feature type="region of interest" description="Disordered" evidence="1">
    <location>
        <begin position="251"/>
        <end position="284"/>
    </location>
</feature>
<evidence type="ECO:0000256" key="1">
    <source>
        <dbReference type="SAM" id="MobiDB-lite"/>
    </source>
</evidence>
<dbReference type="Proteomes" id="UP000000305">
    <property type="component" value="Unassembled WGS sequence"/>
</dbReference>
<dbReference type="AlphaFoldDB" id="E9I7F2"/>
<dbReference type="KEGG" id="dpx:DAPPUDRAFT_279473"/>